<feature type="compositionally biased region" description="Basic and acidic residues" evidence="2">
    <location>
        <begin position="209"/>
        <end position="223"/>
    </location>
</feature>
<name>A0AAD2FFS9_9STRA</name>
<organism evidence="4 5">
    <name type="scientific">Cylindrotheca closterium</name>
    <dbReference type="NCBI Taxonomy" id="2856"/>
    <lineage>
        <taxon>Eukaryota</taxon>
        <taxon>Sar</taxon>
        <taxon>Stramenopiles</taxon>
        <taxon>Ochrophyta</taxon>
        <taxon>Bacillariophyta</taxon>
        <taxon>Bacillariophyceae</taxon>
        <taxon>Bacillariophycidae</taxon>
        <taxon>Bacillariales</taxon>
        <taxon>Bacillariaceae</taxon>
        <taxon>Cylindrotheca</taxon>
    </lineage>
</organism>
<dbReference type="InterPro" id="IPR056597">
    <property type="entry name" value="ARM_LRRK2"/>
</dbReference>
<proteinExistence type="predicted"/>
<dbReference type="Proteomes" id="UP001295423">
    <property type="component" value="Unassembled WGS sequence"/>
</dbReference>
<feature type="region of interest" description="Disordered" evidence="2">
    <location>
        <begin position="95"/>
        <end position="124"/>
    </location>
</feature>
<evidence type="ECO:0000313" key="5">
    <source>
        <dbReference type="Proteomes" id="UP001295423"/>
    </source>
</evidence>
<feature type="region of interest" description="Disordered" evidence="2">
    <location>
        <begin position="136"/>
        <end position="304"/>
    </location>
</feature>
<feature type="compositionally biased region" description="Basic and acidic residues" evidence="2">
    <location>
        <begin position="95"/>
        <end position="104"/>
    </location>
</feature>
<dbReference type="SUPFAM" id="SSF48371">
    <property type="entry name" value="ARM repeat"/>
    <property type="match status" value="1"/>
</dbReference>
<feature type="compositionally biased region" description="Basic and acidic residues" evidence="2">
    <location>
        <begin position="254"/>
        <end position="264"/>
    </location>
</feature>
<dbReference type="InterPro" id="IPR016024">
    <property type="entry name" value="ARM-type_fold"/>
</dbReference>
<feature type="compositionally biased region" description="Polar residues" evidence="2">
    <location>
        <begin position="171"/>
        <end position="180"/>
    </location>
</feature>
<keyword evidence="1" id="KW-0677">Repeat</keyword>
<evidence type="ECO:0000313" key="4">
    <source>
        <dbReference type="EMBL" id="CAJ1919718.1"/>
    </source>
</evidence>
<evidence type="ECO:0000256" key="1">
    <source>
        <dbReference type="ARBA" id="ARBA00022737"/>
    </source>
</evidence>
<gene>
    <name evidence="4" type="ORF">CYCCA115_LOCUS858</name>
</gene>
<comment type="caution">
    <text evidence="4">The sequence shown here is derived from an EMBL/GenBank/DDBJ whole genome shotgun (WGS) entry which is preliminary data.</text>
</comment>
<feature type="domain" description="LRRK2 ARM repeat" evidence="3">
    <location>
        <begin position="349"/>
        <end position="552"/>
    </location>
</feature>
<sequence>MATATGYVADSDDENRVAYTLAYNEVSMGSDGQVLTDDKKKKQREKRGYCLECRGPPIMLYTIKKSRMNPLFTTKKPLFVDGLCGNGFCFLCHPDKDPEKDKTSKNKYMRGKMSPVPIGGRRSIPVIGSQTLNQVFQRSPKPSPQSTPLSSPNALRRTSDSVVSQRRVSDPANNRLSSPISLGRKSVPAIPTLPNLSAPVSDDDDEDPADSKPRAPSKQELEVPARQVPPSEVDGRARQYCSDSVLPRMSVMDEPSRRPSKNSEGESSQGGESPRQNQRLGESIRSSDFSLNDRIADTSSPMPFQESFPSMGGSAFAESITEEDVQLIITELDSLLSELMEVPGAEEIVAQSVVGAMREHRTKEDVLIYCLRTIWESCKDSDNMKREVMKLGVSEDIANAMTKFSKSAVLQEVGCGATWSLAIKAENRQAFIRRGSCALIMAAIERFKTKENVVCSAVGAARTLSPEDDAREPLRVAEGSKMVAKAMQAHPTSSIIQRDGCAFLSNAAVDMKQQYVTVVSKEELETVLQAMHHHRNDPAVVAGACFALKNYTVDENNCRTLRKIGTSMELIQHAAGFMASPSCMEDAEDILESMQFAQTLDNSIEDEAYVTFSSTVEQQISLPGFVNRILDFMEENDWSARLTALGLQTYGSLALSDSSHSDRVYNQTNLSRIVQFAKNLKEEQSVCMEACNLFTILAAEESKRPILTSVGACDVLFHSLTFQRNEALIRNCLQALELLASSNAGNCIAKIKPQKKAIREALEANQTSDSIMMSAMTILSLVD</sequence>
<protein>
    <recommendedName>
        <fullName evidence="3">LRRK2 ARM repeat domain-containing protein</fullName>
    </recommendedName>
</protein>
<dbReference type="EMBL" id="CAKOGP040000002">
    <property type="protein sequence ID" value="CAJ1919718.1"/>
    <property type="molecule type" value="Genomic_DNA"/>
</dbReference>
<feature type="compositionally biased region" description="Polar residues" evidence="2">
    <location>
        <begin position="144"/>
        <end position="153"/>
    </location>
</feature>
<reference evidence="4" key="1">
    <citation type="submission" date="2023-08" db="EMBL/GenBank/DDBJ databases">
        <authorList>
            <person name="Audoor S."/>
            <person name="Bilcke G."/>
        </authorList>
    </citation>
    <scope>NUCLEOTIDE SEQUENCE</scope>
</reference>
<keyword evidence="5" id="KW-1185">Reference proteome</keyword>
<evidence type="ECO:0000259" key="3">
    <source>
        <dbReference type="Pfam" id="PF23744"/>
    </source>
</evidence>
<dbReference type="PANTHER" id="PTHR22895:SF0">
    <property type="entry name" value="ARMADILLO REPEAT-CONTAINING PROTEIN 6"/>
    <property type="match status" value="1"/>
</dbReference>
<evidence type="ECO:0000256" key="2">
    <source>
        <dbReference type="SAM" id="MobiDB-lite"/>
    </source>
</evidence>
<dbReference type="Pfam" id="PF23744">
    <property type="entry name" value="ARM_LRRK2"/>
    <property type="match status" value="1"/>
</dbReference>
<dbReference type="AlphaFoldDB" id="A0AAD2FFS9"/>
<dbReference type="Gene3D" id="1.25.10.10">
    <property type="entry name" value="Leucine-rich Repeat Variant"/>
    <property type="match status" value="2"/>
</dbReference>
<feature type="compositionally biased region" description="Polar residues" evidence="2">
    <location>
        <begin position="274"/>
        <end position="290"/>
    </location>
</feature>
<dbReference type="InterPro" id="IPR011989">
    <property type="entry name" value="ARM-like"/>
</dbReference>
<dbReference type="PANTHER" id="PTHR22895">
    <property type="entry name" value="ARMADILLO REPEAT-CONTAINING PROTEIN 6"/>
    <property type="match status" value="1"/>
</dbReference>
<accession>A0AAD2FFS9</accession>